<evidence type="ECO:0000313" key="5">
    <source>
        <dbReference type="EMBL" id="MBJ2117615.1"/>
    </source>
</evidence>
<dbReference type="EMBL" id="CVRY01000003">
    <property type="protein sequence ID" value="CRL61765.1"/>
    <property type="molecule type" value="Genomic_DNA"/>
</dbReference>
<dbReference type="Pfam" id="PF01722">
    <property type="entry name" value="BolA"/>
    <property type="match status" value="1"/>
</dbReference>
<dbReference type="InterPro" id="IPR050961">
    <property type="entry name" value="BolA/IbaG_stress_morph_reg"/>
</dbReference>
<organism evidence="4 6">
    <name type="scientific">Proteus penneri</name>
    <dbReference type="NCBI Taxonomy" id="102862"/>
    <lineage>
        <taxon>Bacteria</taxon>
        <taxon>Pseudomonadati</taxon>
        <taxon>Pseudomonadota</taxon>
        <taxon>Gammaproteobacteria</taxon>
        <taxon>Enterobacterales</taxon>
        <taxon>Morganellaceae</taxon>
        <taxon>Proteus</taxon>
    </lineage>
</organism>
<dbReference type="GO" id="GO:0005829">
    <property type="term" value="C:cytosol"/>
    <property type="evidence" value="ECO:0007669"/>
    <property type="project" value="TreeGrafter"/>
</dbReference>
<dbReference type="PANTHER" id="PTHR46229:SF2">
    <property type="entry name" value="BOLA-LIKE PROTEIN 1"/>
    <property type="match status" value="1"/>
</dbReference>
<reference evidence="5 7" key="3">
    <citation type="submission" date="2020-12" db="EMBL/GenBank/DDBJ databases">
        <title>Enhanced detection system for hospital associated transmission using whole genome sequencing surveillance.</title>
        <authorList>
            <person name="Harrison L.H."/>
            <person name="Van Tyne D."/>
            <person name="Marsh J.W."/>
            <person name="Griffith M.P."/>
            <person name="Snyder D.J."/>
            <person name="Cooper V.S."/>
            <person name="Mustapha M."/>
        </authorList>
    </citation>
    <scope>NUCLEOTIDE SEQUENCE [LARGE SCALE GENOMIC DNA]</scope>
    <source>
        <strain evidence="5 7">PR00195</strain>
    </source>
</reference>
<reference evidence="6" key="1">
    <citation type="submission" date="2015-06" db="EMBL/GenBank/DDBJ databases">
        <authorList>
            <person name="Urmite Genomes"/>
        </authorList>
    </citation>
    <scope>NUCLEOTIDE SEQUENCE [LARGE SCALE GENOMIC DNA]</scope>
    <source>
        <strain evidence="6">CSUR P1867</strain>
    </source>
</reference>
<dbReference type="FunFam" id="3.30.300.90:FF:000001">
    <property type="entry name" value="Transcriptional regulator BolA"/>
    <property type="match status" value="1"/>
</dbReference>
<dbReference type="GO" id="GO:0006351">
    <property type="term" value="P:DNA-templated transcription"/>
    <property type="evidence" value="ECO:0007669"/>
    <property type="project" value="TreeGrafter"/>
</dbReference>
<dbReference type="Proteomes" id="UP000619976">
    <property type="component" value="Unassembled WGS sequence"/>
</dbReference>
<evidence type="ECO:0000313" key="4">
    <source>
        <dbReference type="EMBL" id="CRL61765.1"/>
    </source>
</evidence>
<reference evidence="4" key="2">
    <citation type="submission" date="2015-06" db="EMBL/GenBank/DDBJ databases">
        <authorList>
            <person name="Urmite Genomes Urmite Genomes"/>
        </authorList>
    </citation>
    <scope>NUCLEOTIDE SEQUENCE [LARGE SCALE GENOMIC DNA]</scope>
    <source>
        <strain evidence="4">CSUR P1867</strain>
    </source>
</reference>
<dbReference type="NCBIfam" id="NF008638">
    <property type="entry name" value="PRK11628.1"/>
    <property type="match status" value="1"/>
</dbReference>
<protein>
    <recommendedName>
        <fullName evidence="2">DNA-binding transcriptional regulator BolA</fullName>
    </recommendedName>
</protein>
<dbReference type="GeneID" id="76521854"/>
<dbReference type="InterPro" id="IPR002634">
    <property type="entry name" value="BolA"/>
</dbReference>
<dbReference type="Gene3D" id="3.30.300.90">
    <property type="entry name" value="BolA-like"/>
    <property type="match status" value="1"/>
</dbReference>
<sequence length="104" mass="12051">MIRDDIENKLISRFSPHFLQVINESHRHNVPEGSESHFKVIIVSDDFNEKRSVTRHRDVYQTLAHEMENGVHALALHTFTLSEWNEQQDKALRSPGCRGGSQED</sequence>
<evidence type="ECO:0000313" key="7">
    <source>
        <dbReference type="Proteomes" id="UP000619976"/>
    </source>
</evidence>
<dbReference type="GO" id="GO:1990229">
    <property type="term" value="C:iron-sulfur cluster assembly complex"/>
    <property type="evidence" value="ECO:0007669"/>
    <property type="project" value="UniProtKB-ARBA"/>
</dbReference>
<name>A0A0G4Q7D8_9GAMM</name>
<dbReference type="PANTHER" id="PTHR46229">
    <property type="entry name" value="BOLA TRANSCRIPTION REGULATOR"/>
    <property type="match status" value="1"/>
</dbReference>
<evidence type="ECO:0000313" key="6">
    <source>
        <dbReference type="Proteomes" id="UP000183920"/>
    </source>
</evidence>
<evidence type="ECO:0000256" key="1">
    <source>
        <dbReference type="ARBA" id="ARBA00005578"/>
    </source>
</evidence>
<dbReference type="RefSeq" id="WP_006535089.1">
    <property type="nucleotide sequence ID" value="NZ_CAXOSF010000004.1"/>
</dbReference>
<keyword evidence="7" id="KW-1185">Reference proteome</keyword>
<proteinExistence type="inferred from homology"/>
<evidence type="ECO:0000256" key="2">
    <source>
        <dbReference type="ARBA" id="ARBA00074073"/>
    </source>
</evidence>
<dbReference type="SUPFAM" id="SSF82657">
    <property type="entry name" value="BolA-like"/>
    <property type="match status" value="1"/>
</dbReference>
<dbReference type="AlphaFoldDB" id="A0A0G4Q7D8"/>
<accession>A0A0G4Q7D8</accession>
<dbReference type="Proteomes" id="UP000183920">
    <property type="component" value="Unassembled WGS sequence"/>
</dbReference>
<dbReference type="InterPro" id="IPR036065">
    <property type="entry name" value="BolA-like_sf"/>
</dbReference>
<gene>
    <name evidence="5" type="primary">bolA</name>
    <name evidence="4" type="ORF">BN1804_01634</name>
    <name evidence="5" type="ORF">JFQ69_08085</name>
</gene>
<dbReference type="EMBL" id="JAEKCB010000003">
    <property type="protein sequence ID" value="MBJ2117615.1"/>
    <property type="molecule type" value="Genomic_DNA"/>
</dbReference>
<evidence type="ECO:0000256" key="3">
    <source>
        <dbReference type="RuleBase" id="RU003860"/>
    </source>
</evidence>
<dbReference type="PIRSF" id="PIRSF003113">
    <property type="entry name" value="BolA"/>
    <property type="match status" value="1"/>
</dbReference>
<comment type="similarity">
    <text evidence="1 3">Belongs to the BolA/IbaG family.</text>
</comment>